<feature type="compositionally biased region" description="Basic and acidic residues" evidence="1">
    <location>
        <begin position="1"/>
        <end position="10"/>
    </location>
</feature>
<sequence>LDGLRRKNTMDDEEQLGDENPKVIGRTTEGDTKFQEQYKHSISLDKLIEKNDGRRNGEDCEEKERDSMKAHT</sequence>
<reference evidence="2" key="1">
    <citation type="submission" date="2020-07" db="EMBL/GenBank/DDBJ databases">
        <title>Multicomponent nature underlies the extraordinary mechanical properties of spider dragline silk.</title>
        <authorList>
            <person name="Kono N."/>
            <person name="Nakamura H."/>
            <person name="Mori M."/>
            <person name="Yoshida Y."/>
            <person name="Ohtoshi R."/>
            <person name="Malay A.D."/>
            <person name="Moran D.A.P."/>
            <person name="Tomita M."/>
            <person name="Numata K."/>
            <person name="Arakawa K."/>
        </authorList>
    </citation>
    <scope>NUCLEOTIDE SEQUENCE</scope>
</reference>
<feature type="region of interest" description="Disordered" evidence="1">
    <location>
        <begin position="1"/>
        <end position="72"/>
    </location>
</feature>
<dbReference type="Proteomes" id="UP000887116">
    <property type="component" value="Unassembled WGS sequence"/>
</dbReference>
<accession>A0A8X6KBF0</accession>
<protein>
    <submittedName>
        <fullName evidence="2">Uncharacterized protein</fullName>
    </submittedName>
</protein>
<name>A0A8X6KBF0_TRICU</name>
<evidence type="ECO:0000313" key="2">
    <source>
        <dbReference type="EMBL" id="GFQ68464.1"/>
    </source>
</evidence>
<gene>
    <name evidence="2" type="ORF">TNCT_437011</name>
</gene>
<dbReference type="AlphaFoldDB" id="A0A8X6KBF0"/>
<evidence type="ECO:0000313" key="3">
    <source>
        <dbReference type="Proteomes" id="UP000887116"/>
    </source>
</evidence>
<comment type="caution">
    <text evidence="2">The sequence shown here is derived from an EMBL/GenBank/DDBJ whole genome shotgun (WGS) entry which is preliminary data.</text>
</comment>
<dbReference type="EMBL" id="BMAO01020585">
    <property type="protein sequence ID" value="GFQ68464.1"/>
    <property type="molecule type" value="Genomic_DNA"/>
</dbReference>
<proteinExistence type="predicted"/>
<feature type="compositionally biased region" description="Basic and acidic residues" evidence="1">
    <location>
        <begin position="28"/>
        <end position="72"/>
    </location>
</feature>
<feature type="non-terminal residue" evidence="2">
    <location>
        <position position="1"/>
    </location>
</feature>
<evidence type="ECO:0000256" key="1">
    <source>
        <dbReference type="SAM" id="MobiDB-lite"/>
    </source>
</evidence>
<organism evidence="2 3">
    <name type="scientific">Trichonephila clavata</name>
    <name type="common">Joro spider</name>
    <name type="synonym">Nephila clavata</name>
    <dbReference type="NCBI Taxonomy" id="2740835"/>
    <lineage>
        <taxon>Eukaryota</taxon>
        <taxon>Metazoa</taxon>
        <taxon>Ecdysozoa</taxon>
        <taxon>Arthropoda</taxon>
        <taxon>Chelicerata</taxon>
        <taxon>Arachnida</taxon>
        <taxon>Araneae</taxon>
        <taxon>Araneomorphae</taxon>
        <taxon>Entelegynae</taxon>
        <taxon>Araneoidea</taxon>
        <taxon>Nephilidae</taxon>
        <taxon>Trichonephila</taxon>
    </lineage>
</organism>
<keyword evidence="3" id="KW-1185">Reference proteome</keyword>